<dbReference type="GO" id="GO:0005930">
    <property type="term" value="C:axoneme"/>
    <property type="evidence" value="ECO:0007669"/>
    <property type="project" value="UniProtKB-SubCell"/>
</dbReference>
<dbReference type="AlphaFoldDB" id="G1KQ22"/>
<evidence type="ECO:0000256" key="3">
    <source>
        <dbReference type="ARBA" id="ARBA00022574"/>
    </source>
</evidence>
<keyword evidence="10" id="KW-1185">Reference proteome</keyword>
<dbReference type="Gene3D" id="2.130.10.10">
    <property type="entry name" value="YVTN repeat-like/Quinoprotein amine dehydrogenase"/>
    <property type="match status" value="1"/>
</dbReference>
<keyword evidence="2" id="KW-0963">Cytoplasm</keyword>
<reference evidence="9" key="3">
    <citation type="submission" date="2025-09" db="UniProtKB">
        <authorList>
            <consortium name="Ensembl"/>
        </authorList>
    </citation>
    <scope>IDENTIFICATION</scope>
</reference>
<dbReference type="InterPro" id="IPR015943">
    <property type="entry name" value="WD40/YVTN_repeat-like_dom_sf"/>
</dbReference>
<dbReference type="Bgee" id="ENSACAG00000028147">
    <property type="expression patterns" value="Expressed in testis and 8 other cell types or tissues"/>
</dbReference>
<evidence type="ECO:0000256" key="1">
    <source>
        <dbReference type="ARBA" id="ARBA00004430"/>
    </source>
</evidence>
<evidence type="ECO:0000313" key="10">
    <source>
        <dbReference type="Proteomes" id="UP000001646"/>
    </source>
</evidence>
<dbReference type="GO" id="GO:0003341">
    <property type="term" value="P:cilium movement"/>
    <property type="evidence" value="ECO:0007669"/>
    <property type="project" value="UniProtKB-ARBA"/>
</dbReference>
<organism evidence="9 10">
    <name type="scientific">Anolis carolinensis</name>
    <name type="common">Green anole</name>
    <name type="synonym">American chameleon</name>
    <dbReference type="NCBI Taxonomy" id="28377"/>
    <lineage>
        <taxon>Eukaryota</taxon>
        <taxon>Metazoa</taxon>
        <taxon>Chordata</taxon>
        <taxon>Craniata</taxon>
        <taxon>Vertebrata</taxon>
        <taxon>Euteleostomi</taxon>
        <taxon>Lepidosauria</taxon>
        <taxon>Squamata</taxon>
        <taxon>Bifurcata</taxon>
        <taxon>Unidentata</taxon>
        <taxon>Episquamata</taxon>
        <taxon>Toxicofera</taxon>
        <taxon>Iguania</taxon>
        <taxon>Dactyloidae</taxon>
        <taxon>Anolis</taxon>
    </lineage>
</organism>
<dbReference type="STRING" id="28377.ENSACAP00000014321"/>
<keyword evidence="6" id="KW-0206">Cytoskeleton</keyword>
<protein>
    <submittedName>
        <fullName evidence="9">Uncharacterized protein</fullName>
    </submittedName>
</protein>
<dbReference type="PANTHER" id="PTHR14885">
    <property type="entry name" value="CILIA- AND FLAGELLA-ASSOCIATED PROTEIN 43-RELATED"/>
    <property type="match status" value="1"/>
</dbReference>
<dbReference type="Proteomes" id="UP000001646">
    <property type="component" value="Chromosome 3"/>
</dbReference>
<sequence>MNKFLSLPNFMQVWDFETMDTADVVDDTGLMEMDPMNELLVGKNVNLGYMVKVHELGEPYWYAQDFNGAIWKLDLSFSNVVKNFLHYCYFLCFPHYPSIIFGLYIIDRGVIVVGFQDGVVRIIELYNPKGLPIVSSQENLADASLRLKQAFKPHTSVVTALAYERHGEILATGSRDKNVFFFNVDETYDPIGFISVPGPVQALQWSPPSHRENKLLIFCENGIVVQVPAPQQDFDAASTYKMKDLPTEYFRFWSIKSQILVKYSKEKEKERQKWIQEQLDEGKELEEIELLEEEAEEEEEEEPLPDIFVPKTPSPILCGFYSAPGKFWLSLRGLDQEGAAEDIEEPNAYSIENAKQKKEHDLIMRAAERKKFLKRQELFSLRQAFQELLRMNDELPRHMQLHRAVCICIIFLSRIRNCFSK</sequence>
<evidence type="ECO:0000256" key="8">
    <source>
        <dbReference type="PROSITE-ProRule" id="PRU00221"/>
    </source>
</evidence>
<proteinExistence type="predicted"/>
<dbReference type="InterPro" id="IPR001680">
    <property type="entry name" value="WD40_rpt"/>
</dbReference>
<evidence type="ECO:0000256" key="2">
    <source>
        <dbReference type="ARBA" id="ARBA00022490"/>
    </source>
</evidence>
<dbReference type="HOGENOM" id="CLU_009971_0_0_1"/>
<dbReference type="InParanoid" id="G1KQ22"/>
<dbReference type="PROSITE" id="PS50082">
    <property type="entry name" value="WD_REPEATS_2"/>
    <property type="match status" value="1"/>
</dbReference>
<feature type="repeat" description="WD" evidence="8">
    <location>
        <begin position="151"/>
        <end position="185"/>
    </location>
</feature>
<accession>G1KQ22</accession>
<dbReference type="SUPFAM" id="SSF50978">
    <property type="entry name" value="WD40 repeat-like"/>
    <property type="match status" value="1"/>
</dbReference>
<dbReference type="GeneTree" id="ENSGT00940000161555"/>
<dbReference type="SMART" id="SM00320">
    <property type="entry name" value="WD40"/>
    <property type="match status" value="2"/>
</dbReference>
<dbReference type="eggNOG" id="KOG2106">
    <property type="taxonomic scope" value="Eukaryota"/>
</dbReference>
<evidence type="ECO:0000256" key="7">
    <source>
        <dbReference type="ARBA" id="ARBA00023273"/>
    </source>
</evidence>
<name>G1KQ22_ANOCA</name>
<dbReference type="PANTHER" id="PTHR14885:SF3">
    <property type="entry name" value="CILIA- AND FLAGELLA-ASSOCIATED PROTEIN 44"/>
    <property type="match status" value="1"/>
</dbReference>
<keyword evidence="5" id="KW-0175">Coiled coil</keyword>
<evidence type="ECO:0000313" key="9">
    <source>
        <dbReference type="Ensembl" id="ENSACAP00000014321.4"/>
    </source>
</evidence>
<evidence type="ECO:0000256" key="4">
    <source>
        <dbReference type="ARBA" id="ARBA00022737"/>
    </source>
</evidence>
<evidence type="ECO:0000256" key="6">
    <source>
        <dbReference type="ARBA" id="ARBA00023212"/>
    </source>
</evidence>
<dbReference type="Ensembl" id="ENSACAT00000014614.4">
    <property type="protein sequence ID" value="ENSACAP00000014321.4"/>
    <property type="gene ID" value="ENSACAG00000028147.3"/>
</dbReference>
<evidence type="ECO:0000256" key="5">
    <source>
        <dbReference type="ARBA" id="ARBA00023054"/>
    </source>
</evidence>
<reference evidence="9 10" key="1">
    <citation type="submission" date="2009-12" db="EMBL/GenBank/DDBJ databases">
        <title>The Genome Sequence of Anolis carolinensis (Green Anole Lizard).</title>
        <authorList>
            <consortium name="The Genome Sequencing Platform"/>
            <person name="Di Palma F."/>
            <person name="Alfoldi J."/>
            <person name="Heiman D."/>
            <person name="Young S."/>
            <person name="Grabherr M."/>
            <person name="Johnson J."/>
            <person name="Lander E.S."/>
            <person name="Lindblad-Toh K."/>
        </authorList>
    </citation>
    <scope>NUCLEOTIDE SEQUENCE [LARGE SCALE GENOMIC DNA]</scope>
    <source>
        <strain evidence="9 10">JBL SC #1</strain>
    </source>
</reference>
<keyword evidence="4" id="KW-0677">Repeat</keyword>
<reference evidence="9" key="2">
    <citation type="submission" date="2025-08" db="UniProtKB">
        <authorList>
            <consortium name="Ensembl"/>
        </authorList>
    </citation>
    <scope>IDENTIFICATION</scope>
</reference>
<comment type="subcellular location">
    <subcellularLocation>
        <location evidence="1">Cytoplasm</location>
        <location evidence="1">Cytoskeleton</location>
        <location evidence="1">Cilium axoneme</location>
    </subcellularLocation>
</comment>
<keyword evidence="3 8" id="KW-0853">WD repeat</keyword>
<dbReference type="InterPro" id="IPR036322">
    <property type="entry name" value="WD40_repeat_dom_sf"/>
</dbReference>
<keyword evidence="7" id="KW-0966">Cell projection</keyword>